<feature type="compositionally biased region" description="Gly residues" evidence="5">
    <location>
        <begin position="1547"/>
        <end position="1573"/>
    </location>
</feature>
<dbReference type="Pfam" id="PF16507">
    <property type="entry name" value="HEAT_PSME4_mid"/>
    <property type="match status" value="2"/>
</dbReference>
<dbReference type="PANTHER" id="PTHR32170">
    <property type="entry name" value="PROTEASOME ACTIVATOR COMPLEX SUBUNIT 4"/>
    <property type="match status" value="1"/>
</dbReference>
<evidence type="ECO:0000256" key="2">
    <source>
        <dbReference type="ARBA" id="ARBA00022737"/>
    </source>
</evidence>
<feature type="compositionally biased region" description="Low complexity" evidence="5">
    <location>
        <begin position="204"/>
        <end position="223"/>
    </location>
</feature>
<keyword evidence="2" id="KW-0677">Repeat</keyword>
<feature type="domain" description="Proteasome activator Blm10 middle HEAT repeats region" evidence="7">
    <location>
        <begin position="506"/>
        <end position="808"/>
    </location>
</feature>
<comment type="caution">
    <text evidence="8">The sequence shown here is derived from an EMBL/GenBank/DDBJ whole genome shotgun (WGS) entry which is preliminary data.</text>
</comment>
<feature type="region of interest" description="Disordered" evidence="5">
    <location>
        <begin position="2414"/>
        <end position="2435"/>
    </location>
</feature>
<feature type="compositionally biased region" description="Gly residues" evidence="5">
    <location>
        <begin position="1580"/>
        <end position="1599"/>
    </location>
</feature>
<dbReference type="GO" id="GO:0070628">
    <property type="term" value="F:proteasome binding"/>
    <property type="evidence" value="ECO:0007669"/>
    <property type="project" value="InterPro"/>
</dbReference>
<gene>
    <name evidence="8" type="ORF">JKP88DRAFT_330915</name>
</gene>
<dbReference type="GO" id="GO:0006281">
    <property type="term" value="P:DNA repair"/>
    <property type="evidence" value="ECO:0007669"/>
    <property type="project" value="UniProtKB-KW"/>
</dbReference>
<feature type="region of interest" description="Disordered" evidence="5">
    <location>
        <begin position="204"/>
        <end position="224"/>
    </location>
</feature>
<feature type="region of interest" description="Disordered" evidence="5">
    <location>
        <begin position="1705"/>
        <end position="1728"/>
    </location>
</feature>
<evidence type="ECO:0000259" key="6">
    <source>
        <dbReference type="Pfam" id="PF11919"/>
    </source>
</evidence>
<dbReference type="PANTHER" id="PTHR32170:SF3">
    <property type="entry name" value="PROTEASOME ACTIVATOR COMPLEX SUBUNIT 4"/>
    <property type="match status" value="1"/>
</dbReference>
<dbReference type="GO" id="GO:0005634">
    <property type="term" value="C:nucleus"/>
    <property type="evidence" value="ECO:0007669"/>
    <property type="project" value="TreeGrafter"/>
</dbReference>
<feature type="region of interest" description="Disordered" evidence="5">
    <location>
        <begin position="2161"/>
        <end position="2209"/>
    </location>
</feature>
<feature type="compositionally biased region" description="Low complexity" evidence="5">
    <location>
        <begin position="2182"/>
        <end position="2193"/>
    </location>
</feature>
<evidence type="ECO:0000256" key="5">
    <source>
        <dbReference type="SAM" id="MobiDB-lite"/>
    </source>
</evidence>
<feature type="compositionally biased region" description="Gly residues" evidence="5">
    <location>
        <begin position="1707"/>
        <end position="1728"/>
    </location>
</feature>
<protein>
    <submittedName>
        <fullName evidence="8">Uncharacterized protein</fullName>
    </submittedName>
</protein>
<keyword evidence="4" id="KW-0234">DNA repair</keyword>
<dbReference type="GO" id="GO:0010499">
    <property type="term" value="P:proteasomal ubiquitin-independent protein catabolic process"/>
    <property type="evidence" value="ECO:0007669"/>
    <property type="project" value="TreeGrafter"/>
</dbReference>
<name>A0A835YMM2_9STRA</name>
<reference evidence="8" key="1">
    <citation type="submission" date="2021-02" db="EMBL/GenBank/DDBJ databases">
        <title>First Annotated Genome of the Yellow-green Alga Tribonema minus.</title>
        <authorList>
            <person name="Mahan K.M."/>
        </authorList>
    </citation>
    <scope>NUCLEOTIDE SEQUENCE</scope>
    <source>
        <strain evidence="8">UTEX B ZZ1240</strain>
    </source>
</reference>
<feature type="compositionally biased region" description="Low complexity" evidence="5">
    <location>
        <begin position="2422"/>
        <end position="2433"/>
    </location>
</feature>
<dbReference type="SUPFAM" id="SSF48371">
    <property type="entry name" value="ARM repeat"/>
    <property type="match status" value="1"/>
</dbReference>
<dbReference type="InterPro" id="IPR035309">
    <property type="entry name" value="PSME4"/>
</dbReference>
<dbReference type="Pfam" id="PF11919">
    <property type="entry name" value="PSME4_C"/>
    <property type="match status" value="1"/>
</dbReference>
<feature type="region of interest" description="Disordered" evidence="5">
    <location>
        <begin position="729"/>
        <end position="754"/>
    </location>
</feature>
<feature type="domain" description="Proteasome activator Blm10 middle HEAT repeats region" evidence="7">
    <location>
        <begin position="950"/>
        <end position="1200"/>
    </location>
</feature>
<proteinExistence type="inferred from homology"/>
<sequence>MAGEDTMPVPDNEDTSIPLHPFNATLPPSYRPALETEEQERLAELKETFMSFNLGDNPKTLSRACRQLQNYMDLNYRLAPADKVLLLIQIWQLAFPEGGVEVLPPPQQLPVNIRTRLHQTAYALVVNALAEVEPPVYGELELAWRPLFDAVMAAYQLQLAWRPLFDAVMAAYQLAWRPLFAAVMAAYQDGLGLPTSCRGAAWTPRAGAPSSTSPPSRATSSRRNNPEFFTFDFNSVSNLNCEDSLGLPTSCRGVDAAHGRSLEDGLGLPTSCRGVDAAHGRSLVNLASVARHYFAPRAGAEVAAVAAAGLADARRQEVFRSVAVLTLFMPSDAPEMAALVPQLAALWVAVDHCLDLDQMVATLLCRARKHAAAGVVDWDALMPCVFMKARLAVSTPLGQGAPPEHRAIPQGAPPEHRAIPQVYRVLLGNTGGVYVYRALLGNTGVSNNVLLPKLAKLLVFCMGRGGDGAYEDEVSAQPTTSPPPQQQQQQRRQRLTRGTQLLLTYLRSLRTYIHPSNLGRWSDQIALAVAWLSCALARRLGAQDGAETAGGVSPTRPRLRAACRRVQDAQDAAETAGGVSPYPALRAADVTAVIAALLPLCHEMLFAKHPTVVDMGERSLRILAGMAPRAVAAATLPLLTRALDPIAAVNHTHQAPCALRALARLAHPLLHPRPLIAPHLPTLLAWALPGVDPNDFTKTLATLEFFDTVLCWVPIVGAPLDYSGGGGGGGGGGGSGGSGGGGGGSGGSGAAAEAPPLPWLERQTTSAAADEEERLGLLAACEAELLAACEALSGTMLDWALSLLDRLFLELLAACEALSGTMLDWALALLDRLFLVMEHRGKPAKPGAPSIDTMNTAGAMTGIGGGGGGDFAGIAGAMGAYRDDVLSYLLRGICRVGNFAGISGAMGAYRDDVLSYLLRGICRGGGSGDFAGIAGAMGAYRDDVLSYLLRGICRQLFAQMDAAALAHASRALLTKLLESPLSDGAKDAAAALEGCALAAPERAMALFVPALTADVRRDAPHRLVAWRLRLLSGLVKHARGVAPAPAVGAREARGAAVVAHAAQLRSALGAGAAVVPHAAQLRSALAAGMAHGDRHARKTACKLLRHMLHGLVEVYPVDSRSLPPARWSQIGTPAEWHRLGEPPLLHPRDQLDVRWHEPQEDELKLAAALVQEFVLAPLDALAAADAMHTYPIEAWRANLKSAYYGLRGCMAAARDTPEPHTYVPCLRANLKSAYYRLRGYTTAARANPKSAYYGCTAAARANLKSAYYGLRGCMAAAPDAPGPGGDDRALAVGSGAAYRHGGDGNDASLAALRGLRARILGLSHVLTVKLATGLTSGGGGGGGGGVGGVDRKSARLIMLIGQMAAVVRGASAHQGGSFEVLLRMSAGRFKSQMTEGAVRVRLKSGAPGTLTLQYVMTEGAVRARLKSGAPGTLTWAERQAIADAGDCTPRRLLVERAGLQHQRRLSQSEKAVAKHLQKLEQAGEPELLAPHRVLFRDYLSLARAPRPTVRAEAQLAVQRVAHAFGFLLDEALPDIVGGLRAAGGGAAAAGGGGGSGGGSSSSGGSGGGGGDGGNVDAVGGSSGGGGGDGGGDDGGGGGSSSSIVSHEAITGDIYLMHSRPAMKRIVAKWPLLRDLLLGLCTSAAALRALPPDHHEKFAARIQILLASYISVWRALPVHDAADAAAHAELFRELFSMLQSADTAAGAGSNGGDGGGAAGGSGGAAGGGSGGSSGRARALALHAPDGVMAGGAGPPLEAWQWFVAGLGCGDGQPLQRLCLGALARLVACQPVVRQQLQRLCLGALVRLVACQPVVSEDVAALLCSQRFQSDLFRALALHHRKTGGDGGGGAATSAAAEQWSLGVQDVLNDAARGDRAVFPRTRLGCSSNVLRSRNARLVAALAAAARAQRFLPPLAALVPGALAEVPQEDRRAFWCAAAEIFAGGARELVAAAAPQLWDAVLPLARLAVADAGSEAAPDWVDAVRLSYDALHSGGGGGGGGASAALMEPLTALLCGNAAEVLASGAARNDFAAQARCLMLLQPALIELSVAQGGGGGGGSGAARAAAAAAELGPLLAARAAHPFKACRVQIARCLHLVTAFVDMPADWVEGIVEATRQPVFRDAGAAAAAEMLETLSVGSGDGGSGGSSGVGAVAAQAVNGSSSATAGAGPADESSVADAMDTSGGAASPARRGSGSSGGAPLGADATDDRGRTRAVEAVTLWLHQAVSVGDVSRYARALVPLLPCAFECARDAGLEVAALGRFVCASVSQALELYPVPGAGAFDQLPRLVSTIIELAAHPTSWQIRLAAASFIGVFQTKHVFALAPEDHARLDAALLRLLGDRRREKLDAALLRLLGDRRREVQEATRAALTTRIALLDAGAVRAVCATFVARADAIAAAARKRRRLLRRAAREGVGGGGGAAAAPAAGSTAAPAEEESEAARAQLTCVLGLASVVLASPYDVPPWVIAAVEPRPLTSLRTFPYCAALQVPGALVALSRHADGGLHVKETVAHAFKEFRRCHQDNWELHAQAFTAEQLSVFDDVQVSWALGLSVVHTVRQLIVSYRAAPLPPQFCLQLL</sequence>
<dbReference type="Proteomes" id="UP000664859">
    <property type="component" value="Unassembled WGS sequence"/>
</dbReference>
<evidence type="ECO:0000313" key="9">
    <source>
        <dbReference type="Proteomes" id="UP000664859"/>
    </source>
</evidence>
<evidence type="ECO:0000256" key="1">
    <source>
        <dbReference type="ARBA" id="ARBA00005739"/>
    </source>
</evidence>
<dbReference type="GO" id="GO:0016504">
    <property type="term" value="F:peptidase activator activity"/>
    <property type="evidence" value="ECO:0007669"/>
    <property type="project" value="InterPro"/>
</dbReference>
<dbReference type="InterPro" id="IPR016024">
    <property type="entry name" value="ARM-type_fold"/>
</dbReference>
<evidence type="ECO:0000313" key="8">
    <source>
        <dbReference type="EMBL" id="KAG5177989.1"/>
    </source>
</evidence>
<dbReference type="GO" id="GO:0005829">
    <property type="term" value="C:cytosol"/>
    <property type="evidence" value="ECO:0007669"/>
    <property type="project" value="TreeGrafter"/>
</dbReference>
<comment type="similarity">
    <text evidence="1">Belongs to the BLM10 family.</text>
</comment>
<dbReference type="InterPro" id="IPR021843">
    <property type="entry name" value="PSME4_C"/>
</dbReference>
<feature type="domain" description="Proteasome activator complex subunit 4 C-terminal" evidence="6">
    <location>
        <begin position="2479"/>
        <end position="2545"/>
    </location>
</feature>
<evidence type="ECO:0000256" key="3">
    <source>
        <dbReference type="ARBA" id="ARBA00022763"/>
    </source>
</evidence>
<feature type="region of interest" description="Disordered" evidence="5">
    <location>
        <begin position="1547"/>
        <end position="1602"/>
    </location>
</feature>
<feature type="compositionally biased region" description="Gly residues" evidence="5">
    <location>
        <begin position="729"/>
        <end position="749"/>
    </location>
</feature>
<evidence type="ECO:0000256" key="4">
    <source>
        <dbReference type="ARBA" id="ARBA00023204"/>
    </source>
</evidence>
<dbReference type="EMBL" id="JAFCMP010000519">
    <property type="protein sequence ID" value="KAG5177989.1"/>
    <property type="molecule type" value="Genomic_DNA"/>
</dbReference>
<dbReference type="InterPro" id="IPR032430">
    <property type="entry name" value="Blm10_mid"/>
</dbReference>
<feature type="region of interest" description="Disordered" evidence="5">
    <location>
        <begin position="471"/>
        <end position="494"/>
    </location>
</feature>
<dbReference type="OrthoDB" id="207086at2759"/>
<keyword evidence="9" id="KW-1185">Reference proteome</keyword>
<evidence type="ECO:0000259" key="7">
    <source>
        <dbReference type="Pfam" id="PF16507"/>
    </source>
</evidence>
<accession>A0A835YMM2</accession>
<organism evidence="8 9">
    <name type="scientific">Tribonema minus</name>
    <dbReference type="NCBI Taxonomy" id="303371"/>
    <lineage>
        <taxon>Eukaryota</taxon>
        <taxon>Sar</taxon>
        <taxon>Stramenopiles</taxon>
        <taxon>Ochrophyta</taxon>
        <taxon>PX clade</taxon>
        <taxon>Xanthophyceae</taxon>
        <taxon>Tribonematales</taxon>
        <taxon>Tribonemataceae</taxon>
        <taxon>Tribonema</taxon>
    </lineage>
</organism>
<keyword evidence="3" id="KW-0227">DNA damage</keyword>